<evidence type="ECO:0000259" key="1">
    <source>
        <dbReference type="Pfam" id="PF01844"/>
    </source>
</evidence>
<dbReference type="GO" id="GO:0004519">
    <property type="term" value="F:endonuclease activity"/>
    <property type="evidence" value="ECO:0007669"/>
    <property type="project" value="InterPro"/>
</dbReference>
<dbReference type="GO" id="GO:0003676">
    <property type="term" value="F:nucleic acid binding"/>
    <property type="evidence" value="ECO:0007669"/>
    <property type="project" value="InterPro"/>
</dbReference>
<dbReference type="InterPro" id="IPR003615">
    <property type="entry name" value="HNH_nuc"/>
</dbReference>
<dbReference type="AlphaFoldDB" id="A0A4Q7RKP6"/>
<dbReference type="OrthoDB" id="9802640at2"/>
<evidence type="ECO:0000313" key="3">
    <source>
        <dbReference type="Proteomes" id="UP000291078"/>
    </source>
</evidence>
<comment type="caution">
    <text evidence="2">The sequence shown here is derived from an EMBL/GenBank/DDBJ whole genome shotgun (WGS) entry which is preliminary data.</text>
</comment>
<name>A0A4Q7RKP6_9BURK</name>
<reference evidence="2 3" key="1">
    <citation type="journal article" date="2015" name="Stand. Genomic Sci.">
        <title>Genomic Encyclopedia of Bacterial and Archaeal Type Strains, Phase III: the genomes of soil and plant-associated and newly described type strains.</title>
        <authorList>
            <person name="Whitman W.B."/>
            <person name="Woyke T."/>
            <person name="Klenk H.P."/>
            <person name="Zhou Y."/>
            <person name="Lilburn T.G."/>
            <person name="Beck B.J."/>
            <person name="De Vos P."/>
            <person name="Vandamme P."/>
            <person name="Eisen J.A."/>
            <person name="Garrity G."/>
            <person name="Hugenholtz P."/>
            <person name="Kyrpides N.C."/>
        </authorList>
    </citation>
    <scope>NUCLEOTIDE SEQUENCE [LARGE SCALE GENOMIC DNA]</scope>
    <source>
        <strain evidence="2 3">ASC-9842</strain>
    </source>
</reference>
<keyword evidence="3" id="KW-1185">Reference proteome</keyword>
<gene>
    <name evidence="2" type="ORF">EV147_4157</name>
</gene>
<organism evidence="2 3">
    <name type="scientific">Cupriavidus agavae</name>
    <dbReference type="NCBI Taxonomy" id="1001822"/>
    <lineage>
        <taxon>Bacteria</taxon>
        <taxon>Pseudomonadati</taxon>
        <taxon>Pseudomonadota</taxon>
        <taxon>Betaproteobacteria</taxon>
        <taxon>Burkholderiales</taxon>
        <taxon>Burkholderiaceae</taxon>
        <taxon>Cupriavidus</taxon>
    </lineage>
</organism>
<dbReference type="RefSeq" id="WP_130393084.1">
    <property type="nucleotide sequence ID" value="NZ_SGXM01000007.1"/>
</dbReference>
<accession>A0A4Q7RKP6</accession>
<dbReference type="CDD" id="cd00085">
    <property type="entry name" value="HNHc"/>
    <property type="match status" value="1"/>
</dbReference>
<feature type="domain" description="HNH" evidence="1">
    <location>
        <begin position="169"/>
        <end position="223"/>
    </location>
</feature>
<sequence>MAATQGHGNPDWTRDEVILALELYLTCAGTQSLPGPRDSRVIRLSDELRALPIYPIEGRRKSFRNPEGVAFKLQNLRQVATGRGLANVSSVDRQVWSDFGHLPDHVVRLAQEIRTESATASISSVSGDEGEEFPEGRLLSAAHRRRERDPRVRARLISHRLSSASVLTCDACGTGGPLQDAKLSDAAFEAHHMLPLSRLSASGVKTKVADLALLCAICHRLIHRVMQIRGTTVTISEFQSVLGGNSKS</sequence>
<dbReference type="GO" id="GO:0008270">
    <property type="term" value="F:zinc ion binding"/>
    <property type="evidence" value="ECO:0007669"/>
    <property type="project" value="InterPro"/>
</dbReference>
<dbReference type="Pfam" id="PF01844">
    <property type="entry name" value="HNH"/>
    <property type="match status" value="1"/>
</dbReference>
<dbReference type="InterPro" id="IPR002711">
    <property type="entry name" value="HNH"/>
</dbReference>
<dbReference type="EMBL" id="SGXM01000007">
    <property type="protein sequence ID" value="RZT32412.1"/>
    <property type="molecule type" value="Genomic_DNA"/>
</dbReference>
<dbReference type="Proteomes" id="UP000291078">
    <property type="component" value="Unassembled WGS sequence"/>
</dbReference>
<proteinExistence type="predicted"/>
<evidence type="ECO:0000313" key="2">
    <source>
        <dbReference type="EMBL" id="RZT32412.1"/>
    </source>
</evidence>
<protein>
    <submittedName>
        <fullName evidence="2">5-methylcytosine-specific restriction protein A</fullName>
    </submittedName>
</protein>